<dbReference type="EMBL" id="JACCFH010000001">
    <property type="protein sequence ID" value="NYG34163.1"/>
    <property type="molecule type" value="Genomic_DNA"/>
</dbReference>
<dbReference type="GO" id="GO:0003723">
    <property type="term" value="F:RNA binding"/>
    <property type="evidence" value="ECO:0007669"/>
    <property type="project" value="InterPro"/>
</dbReference>
<reference evidence="2 3" key="1">
    <citation type="submission" date="2020-07" db="EMBL/GenBank/DDBJ databases">
        <title>Genomic Encyclopedia of Archaeal and Bacterial Type Strains, Phase II (KMG-II): from individual species to whole genera.</title>
        <authorList>
            <person name="Goeker M."/>
        </authorList>
    </citation>
    <scope>NUCLEOTIDE SEQUENCE [LARGE SCALE GENOMIC DNA]</scope>
    <source>
        <strain evidence="2 3">DSM 21226</strain>
    </source>
</reference>
<dbReference type="AlphaFoldDB" id="A0A7Y9R258"/>
<keyword evidence="2" id="KW-0413">Isomerase</keyword>
<dbReference type="GO" id="GO:0160151">
    <property type="term" value="F:tRNA pseudouridine(32) synthase activity"/>
    <property type="evidence" value="ECO:0007669"/>
    <property type="project" value="UniProtKB-EC"/>
</dbReference>
<dbReference type="InterPro" id="IPR006224">
    <property type="entry name" value="PsdUridine_synth_RluA-like_CS"/>
</dbReference>
<dbReference type="PANTHER" id="PTHR21600:SF89">
    <property type="entry name" value="RIBOSOMAL LARGE SUBUNIT PSEUDOURIDINE SYNTHASE A"/>
    <property type="match status" value="1"/>
</dbReference>
<dbReference type="CDD" id="cd02869">
    <property type="entry name" value="PseudoU_synth_RluA_like"/>
    <property type="match status" value="1"/>
</dbReference>
<dbReference type="GO" id="GO:0160142">
    <property type="term" value="F:23S rRNA pseudouridine(746) synthase activity"/>
    <property type="evidence" value="ECO:0007669"/>
    <property type="project" value="UniProtKB-EC"/>
</dbReference>
<feature type="domain" description="Pseudouridine synthase RsuA/RluA-like" evidence="1">
    <location>
        <begin position="21"/>
        <end position="169"/>
    </location>
</feature>
<dbReference type="PROSITE" id="PS01129">
    <property type="entry name" value="PSI_RLU"/>
    <property type="match status" value="1"/>
</dbReference>
<comment type="caution">
    <text evidence="2">The sequence shown here is derived from an EMBL/GenBank/DDBJ whole genome shotgun (WGS) entry which is preliminary data.</text>
</comment>
<dbReference type="PANTHER" id="PTHR21600">
    <property type="entry name" value="MITOCHONDRIAL RNA PSEUDOURIDINE SYNTHASE"/>
    <property type="match status" value="1"/>
</dbReference>
<sequence>MTTPVRADPSDIDLLHLDDGLVVVRKPAGLLSVPGRGPERADCVAARVQRRVPDALVVHRLDMATSGLLLMARGPQAQRLLSVAFAERRVAKRYVAVVAGMPDGDCGEISLPLRCDWPNRPRQMVDHALGKPALTRWRVLSRQPSDGTARLELEPVTGRSHQLRVHLQSIGHPIVGDELYAPAHWQRASPRLLLHACHLAFVHPLDGSALAFSDPADF</sequence>
<keyword evidence="3" id="KW-1185">Reference proteome</keyword>
<dbReference type="InterPro" id="IPR050188">
    <property type="entry name" value="RluA_PseudoU_synthase"/>
</dbReference>
<name>A0A7Y9R258_9BURK</name>
<dbReference type="InterPro" id="IPR006145">
    <property type="entry name" value="PsdUridine_synth_RsuA/RluA"/>
</dbReference>
<evidence type="ECO:0000313" key="2">
    <source>
        <dbReference type="EMBL" id="NYG34163.1"/>
    </source>
</evidence>
<dbReference type="EC" id="5.4.99.28" evidence="2"/>
<dbReference type="Gene3D" id="3.30.2350.10">
    <property type="entry name" value="Pseudouridine synthase"/>
    <property type="match status" value="1"/>
</dbReference>
<dbReference type="EC" id="5.4.99.29" evidence="2"/>
<organism evidence="2 3">
    <name type="scientific">Sphaerotilus montanus</name>
    <dbReference type="NCBI Taxonomy" id="522889"/>
    <lineage>
        <taxon>Bacteria</taxon>
        <taxon>Pseudomonadati</taxon>
        <taxon>Pseudomonadota</taxon>
        <taxon>Betaproteobacteria</taxon>
        <taxon>Burkholderiales</taxon>
        <taxon>Sphaerotilaceae</taxon>
        <taxon>Sphaerotilus</taxon>
    </lineage>
</organism>
<proteinExistence type="predicted"/>
<dbReference type="GO" id="GO:0000455">
    <property type="term" value="P:enzyme-directed rRNA pseudouridine synthesis"/>
    <property type="evidence" value="ECO:0007669"/>
    <property type="project" value="TreeGrafter"/>
</dbReference>
<gene>
    <name evidence="2" type="ORF">BDD16_003149</name>
</gene>
<dbReference type="InterPro" id="IPR020103">
    <property type="entry name" value="PsdUridine_synth_cat_dom_sf"/>
</dbReference>
<evidence type="ECO:0000313" key="3">
    <source>
        <dbReference type="Proteomes" id="UP000518288"/>
    </source>
</evidence>
<dbReference type="Pfam" id="PF00849">
    <property type="entry name" value="PseudoU_synth_2"/>
    <property type="match status" value="1"/>
</dbReference>
<evidence type="ECO:0000259" key="1">
    <source>
        <dbReference type="Pfam" id="PF00849"/>
    </source>
</evidence>
<protein>
    <submittedName>
        <fullName evidence="2">tRNA pseudouridine32 synthase/23S rRNA pseudouridine746 synthase</fullName>
        <ecNumber evidence="2">5.4.99.28</ecNumber>
        <ecNumber evidence="2">5.4.99.29</ecNumber>
    </submittedName>
</protein>
<dbReference type="Proteomes" id="UP000518288">
    <property type="component" value="Unassembled WGS sequence"/>
</dbReference>
<dbReference type="RefSeq" id="WP_179634842.1">
    <property type="nucleotide sequence ID" value="NZ_CAXYYM010000099.1"/>
</dbReference>
<dbReference type="SUPFAM" id="SSF55120">
    <property type="entry name" value="Pseudouridine synthase"/>
    <property type="match status" value="1"/>
</dbReference>
<accession>A0A7Y9R258</accession>